<comment type="caution">
    <text evidence="13">The sequence shown here is derived from an EMBL/GenBank/DDBJ whole genome shotgun (WGS) entry which is preliminary data.</text>
</comment>
<sequence>MAGLSGCRRSRPDGLVWALGWLPDVEYGNLWVAMDKGYFRQEGVRMSYLPGGPNAPQPVVEVAAQQASIGDGELLPILDVVAQGNDFVVVAAQFPIMPTGIITLPKRPMLKPADLIGGRFLVQGPSERNELEATFRLNHLPMDYKLIPVGFSPEALLNGEGDAYFCYVTNQPTTLENMGLLQGKDFFVTKIYDLGYKVPSSLLFIDRTTLTTKRQQVVGFLKGMLRARADSLRDPEIAARLAVEKYGGDLGLDLQQQTTLNRLQMSLQVEPGSTIPFWFQKQSIQTMYAAAAATGRTNLPPAERFIDLSLLEEAYRSLK</sequence>
<dbReference type="GO" id="GO:0009228">
    <property type="term" value="P:thiamine biosynthetic process"/>
    <property type="evidence" value="ECO:0007669"/>
    <property type="project" value="UniProtKB-KW"/>
</dbReference>
<dbReference type="GO" id="GO:0046872">
    <property type="term" value="F:metal ion binding"/>
    <property type="evidence" value="ECO:0007669"/>
    <property type="project" value="UniProtKB-KW"/>
</dbReference>
<comment type="similarity">
    <text evidence="3">Belongs to the NMT1/THI5 family.</text>
</comment>
<dbReference type="InterPro" id="IPR015168">
    <property type="entry name" value="SsuA/THI5"/>
</dbReference>
<comment type="function">
    <text evidence="1">Responsible for the formation of the pyrimidine heterocycle in the thiamine biosynthesis pathway. Catalyzes the formation of hydroxymethylpyrimidine phosphate (HMP-P) from histidine and pyridoxal phosphate (PLP). The protein uses PLP and the active site histidine to form HMP-P, generating an inactive enzyme. The enzyme can only undergo a single turnover, which suggests it is a suicide enzyme.</text>
</comment>
<evidence type="ECO:0000256" key="8">
    <source>
        <dbReference type="ARBA" id="ARBA00022977"/>
    </source>
</evidence>
<dbReference type="RefSeq" id="WP_184259094.1">
    <property type="nucleotide sequence ID" value="NZ_JACHIO010000021.1"/>
</dbReference>
<dbReference type="PANTHER" id="PTHR31528:SF1">
    <property type="entry name" value="4-AMINO-5-HYDROXYMETHYL-2-METHYLPYRIMIDINE PHOSPHATE SYNTHASE THI11-RELATED"/>
    <property type="match status" value="1"/>
</dbReference>
<evidence type="ECO:0000256" key="6">
    <source>
        <dbReference type="ARBA" id="ARBA00022723"/>
    </source>
</evidence>
<comment type="catalytic activity">
    <reaction evidence="11">
        <text>N(6)-(pyridoxal phosphate)-L-lysyl-[4-amino-5-hydroxymethyl-2-methylpyrimidine phosphate synthase] + L-histidyl-[4-amino-5-hydroxymethyl-2-methylpyrimidine phosphate synthase] + 2 Fe(3+) + 4 H2O = L-lysyl-[4-amino-5-hydroxymethyl-2-methylpyrimidine phosphate synthase] + (2S)-2-amino-5-hydroxy-4-oxopentanoyl-[4-amino-5-hydroxymethyl-2-methylpyrimidine phosphate synthase] + 4-amino-2-methyl-5-(phosphooxymethyl)pyrimidine + 3-oxopropanoate + 2 Fe(2+) + 2 H(+)</text>
        <dbReference type="Rhea" id="RHEA:65756"/>
        <dbReference type="Rhea" id="RHEA-COMP:16892"/>
        <dbReference type="Rhea" id="RHEA-COMP:16893"/>
        <dbReference type="Rhea" id="RHEA-COMP:16894"/>
        <dbReference type="Rhea" id="RHEA-COMP:16895"/>
        <dbReference type="ChEBI" id="CHEBI:15377"/>
        <dbReference type="ChEBI" id="CHEBI:15378"/>
        <dbReference type="ChEBI" id="CHEBI:29033"/>
        <dbReference type="ChEBI" id="CHEBI:29034"/>
        <dbReference type="ChEBI" id="CHEBI:29969"/>
        <dbReference type="ChEBI" id="CHEBI:29979"/>
        <dbReference type="ChEBI" id="CHEBI:33190"/>
        <dbReference type="ChEBI" id="CHEBI:58354"/>
        <dbReference type="ChEBI" id="CHEBI:143915"/>
        <dbReference type="ChEBI" id="CHEBI:157692"/>
    </reaction>
    <physiologicalReaction direction="left-to-right" evidence="11">
        <dbReference type="Rhea" id="RHEA:65757"/>
    </physiologicalReaction>
</comment>
<protein>
    <recommendedName>
        <fullName evidence="10">Thiamine pyrimidine synthase</fullName>
    </recommendedName>
</protein>
<evidence type="ECO:0000256" key="9">
    <source>
        <dbReference type="ARBA" id="ARBA00023004"/>
    </source>
</evidence>
<feature type="domain" description="SsuA/THI5-like" evidence="12">
    <location>
        <begin position="29"/>
        <end position="237"/>
    </location>
</feature>
<dbReference type="InterPro" id="IPR027939">
    <property type="entry name" value="NMT1/THI5"/>
</dbReference>
<evidence type="ECO:0000259" key="12">
    <source>
        <dbReference type="Pfam" id="PF09084"/>
    </source>
</evidence>
<dbReference type="GO" id="GO:0016740">
    <property type="term" value="F:transferase activity"/>
    <property type="evidence" value="ECO:0007669"/>
    <property type="project" value="UniProtKB-KW"/>
</dbReference>
<dbReference type="SUPFAM" id="SSF53850">
    <property type="entry name" value="Periplasmic binding protein-like II"/>
    <property type="match status" value="1"/>
</dbReference>
<evidence type="ECO:0000256" key="7">
    <source>
        <dbReference type="ARBA" id="ARBA00022898"/>
    </source>
</evidence>
<keyword evidence="7" id="KW-0663">Pyridoxal phosphate</keyword>
<evidence type="ECO:0000256" key="1">
    <source>
        <dbReference type="ARBA" id="ARBA00003469"/>
    </source>
</evidence>
<name>A0A7W8EBV0_9BACT</name>
<accession>A0A7W8EBV0</accession>
<keyword evidence="9" id="KW-0408">Iron</keyword>
<keyword evidence="8" id="KW-0784">Thiamine biosynthesis</keyword>
<comment type="pathway">
    <text evidence="2">Cofactor biosynthesis; thiamine diphosphate biosynthesis.</text>
</comment>
<comment type="subunit">
    <text evidence="4">Homodimer.</text>
</comment>
<dbReference type="Gene3D" id="3.40.190.10">
    <property type="entry name" value="Periplasmic binding protein-like II"/>
    <property type="match status" value="2"/>
</dbReference>
<evidence type="ECO:0000313" key="13">
    <source>
        <dbReference type="EMBL" id="MBB5065959.1"/>
    </source>
</evidence>
<evidence type="ECO:0000256" key="2">
    <source>
        <dbReference type="ARBA" id="ARBA00004948"/>
    </source>
</evidence>
<proteinExistence type="inferred from homology"/>
<evidence type="ECO:0000256" key="11">
    <source>
        <dbReference type="ARBA" id="ARBA00048179"/>
    </source>
</evidence>
<dbReference type="Proteomes" id="UP000584867">
    <property type="component" value="Unassembled WGS sequence"/>
</dbReference>
<evidence type="ECO:0000256" key="3">
    <source>
        <dbReference type="ARBA" id="ARBA00009406"/>
    </source>
</evidence>
<dbReference type="EMBL" id="JACHIO010000021">
    <property type="protein sequence ID" value="MBB5065959.1"/>
    <property type="molecule type" value="Genomic_DNA"/>
</dbReference>
<evidence type="ECO:0000313" key="14">
    <source>
        <dbReference type="Proteomes" id="UP000584867"/>
    </source>
</evidence>
<dbReference type="PANTHER" id="PTHR31528">
    <property type="entry name" value="4-AMINO-5-HYDROXYMETHYL-2-METHYLPYRIMIDINE PHOSPHATE SYNTHASE THI11-RELATED"/>
    <property type="match status" value="1"/>
</dbReference>
<reference evidence="13 14" key="1">
    <citation type="submission" date="2020-08" db="EMBL/GenBank/DDBJ databases">
        <title>Genomic Encyclopedia of Type Strains, Phase IV (KMG-V): Genome sequencing to study the core and pangenomes of soil and plant-associated prokaryotes.</title>
        <authorList>
            <person name="Whitman W."/>
        </authorList>
    </citation>
    <scope>NUCLEOTIDE SEQUENCE [LARGE SCALE GENOMIC DNA]</scope>
    <source>
        <strain evidence="13 14">X5P3</strain>
    </source>
</reference>
<dbReference type="AlphaFoldDB" id="A0A7W8EBV0"/>
<evidence type="ECO:0000256" key="10">
    <source>
        <dbReference type="ARBA" id="ARBA00033171"/>
    </source>
</evidence>
<evidence type="ECO:0000256" key="4">
    <source>
        <dbReference type="ARBA" id="ARBA00011738"/>
    </source>
</evidence>
<keyword evidence="5" id="KW-0808">Transferase</keyword>
<evidence type="ECO:0000256" key="5">
    <source>
        <dbReference type="ARBA" id="ARBA00022679"/>
    </source>
</evidence>
<dbReference type="Pfam" id="PF09084">
    <property type="entry name" value="NMT1"/>
    <property type="match status" value="1"/>
</dbReference>
<keyword evidence="6" id="KW-0479">Metal-binding</keyword>
<organism evidence="13 14">
    <name type="scientific">Granulicella mallensis</name>
    <dbReference type="NCBI Taxonomy" id="940614"/>
    <lineage>
        <taxon>Bacteria</taxon>
        <taxon>Pseudomonadati</taxon>
        <taxon>Acidobacteriota</taxon>
        <taxon>Terriglobia</taxon>
        <taxon>Terriglobales</taxon>
        <taxon>Acidobacteriaceae</taxon>
        <taxon>Granulicella</taxon>
    </lineage>
</organism>
<gene>
    <name evidence="13" type="ORF">HDF15_004329</name>
</gene>